<dbReference type="Gene3D" id="3.30.70.120">
    <property type="match status" value="1"/>
</dbReference>
<dbReference type="InterPro" id="IPR003740">
    <property type="entry name" value="YitT"/>
</dbReference>
<feature type="transmembrane region" description="Helical" evidence="6">
    <location>
        <begin position="155"/>
        <end position="173"/>
    </location>
</feature>
<evidence type="ECO:0000256" key="2">
    <source>
        <dbReference type="ARBA" id="ARBA00022475"/>
    </source>
</evidence>
<accession>A0A8J7LYC7</accession>
<keyword evidence="9" id="KW-1185">Reference proteome</keyword>
<name>A0A8J7LYC7_9BACT</name>
<dbReference type="GO" id="GO:0005886">
    <property type="term" value="C:plasma membrane"/>
    <property type="evidence" value="ECO:0007669"/>
    <property type="project" value="UniProtKB-SubCell"/>
</dbReference>
<keyword evidence="2" id="KW-1003">Cell membrane</keyword>
<feature type="transmembrane region" description="Helical" evidence="6">
    <location>
        <begin position="53"/>
        <end position="74"/>
    </location>
</feature>
<gene>
    <name evidence="8" type="ORF">JFN93_07605</name>
</gene>
<dbReference type="Proteomes" id="UP000636888">
    <property type="component" value="Unassembled WGS sequence"/>
</dbReference>
<organism evidence="8 9">
    <name type="scientific">Geomesophilobacter sediminis</name>
    <dbReference type="NCBI Taxonomy" id="2798584"/>
    <lineage>
        <taxon>Bacteria</taxon>
        <taxon>Pseudomonadati</taxon>
        <taxon>Thermodesulfobacteriota</taxon>
        <taxon>Desulfuromonadia</taxon>
        <taxon>Geobacterales</taxon>
        <taxon>Geobacteraceae</taxon>
        <taxon>Geomesophilobacter</taxon>
    </lineage>
</organism>
<dbReference type="InterPro" id="IPR051461">
    <property type="entry name" value="UPF0750_membrane"/>
</dbReference>
<proteinExistence type="predicted"/>
<comment type="caution">
    <text evidence="8">The sequence shown here is derived from an EMBL/GenBank/DDBJ whole genome shotgun (WGS) entry which is preliminary data.</text>
</comment>
<feature type="domain" description="DUF2179" evidence="7">
    <location>
        <begin position="223"/>
        <end position="276"/>
    </location>
</feature>
<evidence type="ECO:0000256" key="3">
    <source>
        <dbReference type="ARBA" id="ARBA00022692"/>
    </source>
</evidence>
<dbReference type="EMBL" id="JAEMHM010000005">
    <property type="protein sequence ID" value="MBJ6724567.1"/>
    <property type="molecule type" value="Genomic_DNA"/>
</dbReference>
<feature type="transmembrane region" description="Helical" evidence="6">
    <location>
        <begin position="81"/>
        <end position="101"/>
    </location>
</feature>
<feature type="transmembrane region" description="Helical" evidence="6">
    <location>
        <begin position="12"/>
        <end position="33"/>
    </location>
</feature>
<dbReference type="Pfam" id="PF10035">
    <property type="entry name" value="DUF2179"/>
    <property type="match status" value="1"/>
</dbReference>
<evidence type="ECO:0000256" key="6">
    <source>
        <dbReference type="SAM" id="Phobius"/>
    </source>
</evidence>
<comment type="subcellular location">
    <subcellularLocation>
        <location evidence="1">Cell membrane</location>
        <topology evidence="1">Multi-pass membrane protein</topology>
    </subcellularLocation>
</comment>
<dbReference type="Pfam" id="PF02588">
    <property type="entry name" value="YitT_membrane"/>
    <property type="match status" value="1"/>
</dbReference>
<dbReference type="PANTHER" id="PTHR33545:SF3">
    <property type="entry name" value="UPF0750 MEMBRANE PROTEIN YQFU"/>
    <property type="match status" value="1"/>
</dbReference>
<evidence type="ECO:0000256" key="4">
    <source>
        <dbReference type="ARBA" id="ARBA00022989"/>
    </source>
</evidence>
<dbReference type="InterPro" id="IPR015867">
    <property type="entry name" value="N-reg_PII/ATP_PRibTrfase_C"/>
</dbReference>
<keyword evidence="5 6" id="KW-0472">Membrane</keyword>
<evidence type="ECO:0000256" key="5">
    <source>
        <dbReference type="ARBA" id="ARBA00023136"/>
    </source>
</evidence>
<dbReference type="AlphaFoldDB" id="A0A8J7LYC7"/>
<dbReference type="CDD" id="cd16380">
    <property type="entry name" value="YitT_C"/>
    <property type="match status" value="1"/>
</dbReference>
<protein>
    <submittedName>
        <fullName evidence="8">YitT family protein</fullName>
    </submittedName>
</protein>
<keyword evidence="4 6" id="KW-1133">Transmembrane helix</keyword>
<evidence type="ECO:0000256" key="1">
    <source>
        <dbReference type="ARBA" id="ARBA00004651"/>
    </source>
</evidence>
<dbReference type="InterPro" id="IPR019264">
    <property type="entry name" value="DUF2179"/>
</dbReference>
<dbReference type="PIRSF" id="PIRSF006483">
    <property type="entry name" value="Membrane_protein_YitT"/>
    <property type="match status" value="1"/>
</dbReference>
<evidence type="ECO:0000259" key="7">
    <source>
        <dbReference type="Pfam" id="PF10035"/>
    </source>
</evidence>
<dbReference type="RefSeq" id="WP_199383407.1">
    <property type="nucleotide sequence ID" value="NZ_JAEMHM010000005.1"/>
</dbReference>
<evidence type="ECO:0000313" key="9">
    <source>
        <dbReference type="Proteomes" id="UP000636888"/>
    </source>
</evidence>
<dbReference type="PANTHER" id="PTHR33545">
    <property type="entry name" value="UPF0750 MEMBRANE PROTEIN YITT-RELATED"/>
    <property type="match status" value="1"/>
</dbReference>
<sequence length="286" mass="30803">MYLTHKSVLRESFDALLVVLGILSAGMGIKGFLLSSHFIDGGVTGISMLLSNVLGYPLAILILVINLPFVILGYRQIGWLFALKSTLAIVGLSLALAFMSYPDITPDRLLTAVFGGFFIGAGIGLAIRGGAVLDGTEIAALLISKSSHLLKVGDVILILNIFIFIAAAFVLGVDEALYSILTYFAASKTVDFILHGIEEYNAVIIMSEQSDHIREAIVRVLSRGVTIYHGRGGMTGKHMHILYCVVTRLEIGRVKNVVKEIDENAFVVIHPLADATGGIIKKTPLH</sequence>
<reference evidence="8" key="1">
    <citation type="submission" date="2020-12" db="EMBL/GenBank/DDBJ databases">
        <title>Geomonas sp. Red875, isolated from river sediment.</title>
        <authorList>
            <person name="Xu Z."/>
            <person name="Zhang Z."/>
            <person name="Masuda Y."/>
            <person name="Itoh H."/>
            <person name="Senoo K."/>
        </authorList>
    </citation>
    <scope>NUCLEOTIDE SEQUENCE</scope>
    <source>
        <strain evidence="8">Red875</strain>
    </source>
</reference>
<feature type="transmembrane region" description="Helical" evidence="6">
    <location>
        <begin position="113"/>
        <end position="143"/>
    </location>
</feature>
<keyword evidence="3 6" id="KW-0812">Transmembrane</keyword>
<evidence type="ECO:0000313" key="8">
    <source>
        <dbReference type="EMBL" id="MBJ6724567.1"/>
    </source>
</evidence>